<dbReference type="CDD" id="cd07821">
    <property type="entry name" value="PYR_PYL_RCAR_like"/>
    <property type="match status" value="1"/>
</dbReference>
<proteinExistence type="predicted"/>
<dbReference type="RefSeq" id="WP_190764686.1">
    <property type="nucleotide sequence ID" value="NZ_JACXLD010000004.1"/>
</dbReference>
<keyword evidence="2" id="KW-1185">Reference proteome</keyword>
<dbReference type="Proteomes" id="UP000610558">
    <property type="component" value="Unassembled WGS sequence"/>
</dbReference>
<dbReference type="Gene3D" id="3.30.530.20">
    <property type="match status" value="1"/>
</dbReference>
<name>A0A927GX84_9GAMM</name>
<organism evidence="1 2">
    <name type="scientific">Spongiibacter pelagi</name>
    <dbReference type="NCBI Taxonomy" id="2760804"/>
    <lineage>
        <taxon>Bacteria</taxon>
        <taxon>Pseudomonadati</taxon>
        <taxon>Pseudomonadota</taxon>
        <taxon>Gammaproteobacteria</taxon>
        <taxon>Cellvibrionales</taxon>
        <taxon>Spongiibacteraceae</taxon>
        <taxon>Spongiibacter</taxon>
    </lineage>
</organism>
<dbReference type="Pfam" id="PF10604">
    <property type="entry name" value="Polyketide_cyc2"/>
    <property type="match status" value="1"/>
</dbReference>
<dbReference type="EMBL" id="JACXLD010000004">
    <property type="protein sequence ID" value="MBD2859159.1"/>
    <property type="molecule type" value="Genomic_DNA"/>
</dbReference>
<accession>A0A927GX84</accession>
<dbReference type="InterPro" id="IPR019587">
    <property type="entry name" value="Polyketide_cyclase/dehydratase"/>
</dbReference>
<dbReference type="InterPro" id="IPR023393">
    <property type="entry name" value="START-like_dom_sf"/>
</dbReference>
<dbReference type="SUPFAM" id="SSF55961">
    <property type="entry name" value="Bet v1-like"/>
    <property type="match status" value="1"/>
</dbReference>
<gene>
    <name evidence="1" type="ORF">IB286_09075</name>
</gene>
<reference evidence="1" key="1">
    <citation type="submission" date="2020-09" db="EMBL/GenBank/DDBJ databases">
        <authorList>
            <person name="Yoon J.-W."/>
        </authorList>
    </citation>
    <scope>NUCLEOTIDE SEQUENCE</scope>
    <source>
        <strain evidence="1">KMU-158</strain>
    </source>
</reference>
<protein>
    <submittedName>
        <fullName evidence="1">SRPBCC family protein</fullName>
    </submittedName>
</protein>
<comment type="caution">
    <text evidence="1">The sequence shown here is derived from an EMBL/GenBank/DDBJ whole genome shotgun (WGS) entry which is preliminary data.</text>
</comment>
<evidence type="ECO:0000313" key="1">
    <source>
        <dbReference type="EMBL" id="MBD2859159.1"/>
    </source>
</evidence>
<evidence type="ECO:0000313" key="2">
    <source>
        <dbReference type="Proteomes" id="UP000610558"/>
    </source>
</evidence>
<dbReference type="AlphaFoldDB" id="A0A927GX84"/>
<sequence>MIEVHVSREVDAPLEKVWALMANFGDLSWAPGIERLEVIGEGIGMIRRVYMPGMEPIDEVLTGMFPEENRLSYDIPRGLPMPMTDYSASGQVSDLGEGRSRLDWYGRCKPLEGLSEADASKILEDTYVMLLGWINDSVTA</sequence>